<dbReference type="PANTHER" id="PTHR28008">
    <property type="entry name" value="DOMAIN PROTEIN, PUTATIVE (AFU_ORTHOLOGUE AFUA_3G10980)-RELATED"/>
    <property type="match status" value="1"/>
</dbReference>
<protein>
    <submittedName>
        <fullName evidence="3">VanZ family protein</fullName>
    </submittedName>
</protein>
<keyword evidence="1" id="KW-0812">Transmembrane</keyword>
<dbReference type="NCBIfam" id="NF037970">
    <property type="entry name" value="vanZ_1"/>
    <property type="match status" value="1"/>
</dbReference>
<accession>A0AA42CA10</accession>
<dbReference type="EMBL" id="JAPAAF010000013">
    <property type="protein sequence ID" value="MCW0483152.1"/>
    <property type="molecule type" value="Genomic_DNA"/>
</dbReference>
<organism evidence="3 4">
    <name type="scientific">Gaoshiqia sediminis</name>
    <dbReference type="NCBI Taxonomy" id="2986998"/>
    <lineage>
        <taxon>Bacteria</taxon>
        <taxon>Pseudomonadati</taxon>
        <taxon>Bacteroidota</taxon>
        <taxon>Bacteroidia</taxon>
        <taxon>Marinilabiliales</taxon>
        <taxon>Prolixibacteraceae</taxon>
        <taxon>Gaoshiqia</taxon>
    </lineage>
</organism>
<evidence type="ECO:0000259" key="2">
    <source>
        <dbReference type="Pfam" id="PF04892"/>
    </source>
</evidence>
<keyword evidence="1" id="KW-0472">Membrane</keyword>
<evidence type="ECO:0000313" key="3">
    <source>
        <dbReference type="EMBL" id="MCW0483152.1"/>
    </source>
</evidence>
<evidence type="ECO:0000313" key="4">
    <source>
        <dbReference type="Proteomes" id="UP001163821"/>
    </source>
</evidence>
<feature type="domain" description="VanZ-like" evidence="2">
    <location>
        <begin position="30"/>
        <end position="124"/>
    </location>
</feature>
<comment type="caution">
    <text evidence="3">The sequence shown here is derived from an EMBL/GenBank/DDBJ whole genome shotgun (WGS) entry which is preliminary data.</text>
</comment>
<gene>
    <name evidence="3" type="ORF">N2K84_10455</name>
</gene>
<evidence type="ECO:0000256" key="1">
    <source>
        <dbReference type="SAM" id="Phobius"/>
    </source>
</evidence>
<dbReference type="Pfam" id="PF04892">
    <property type="entry name" value="VanZ"/>
    <property type="match status" value="1"/>
</dbReference>
<name>A0AA42CA10_9BACT</name>
<dbReference type="PANTHER" id="PTHR28008:SF1">
    <property type="entry name" value="DOMAIN PROTEIN, PUTATIVE (AFU_ORTHOLOGUE AFUA_3G10980)-RELATED"/>
    <property type="match status" value="1"/>
</dbReference>
<dbReference type="RefSeq" id="WP_282591754.1">
    <property type="nucleotide sequence ID" value="NZ_JAPAAF010000013.1"/>
</dbReference>
<keyword evidence="1" id="KW-1133">Transmembrane helix</keyword>
<dbReference type="InterPro" id="IPR006976">
    <property type="entry name" value="VanZ-like"/>
</dbReference>
<feature type="transmembrane region" description="Helical" evidence="1">
    <location>
        <begin position="12"/>
        <end position="33"/>
    </location>
</feature>
<dbReference type="AlphaFoldDB" id="A0AA42CA10"/>
<feature type="transmembrane region" description="Helical" evidence="1">
    <location>
        <begin position="76"/>
        <end position="96"/>
    </location>
</feature>
<feature type="transmembrane region" description="Helical" evidence="1">
    <location>
        <begin position="108"/>
        <end position="126"/>
    </location>
</feature>
<feature type="transmembrane region" description="Helical" evidence="1">
    <location>
        <begin position="53"/>
        <end position="69"/>
    </location>
</feature>
<proteinExistence type="predicted"/>
<reference evidence="3" key="1">
    <citation type="submission" date="2022-10" db="EMBL/GenBank/DDBJ databases">
        <title>Gaoshiqiia sediminis gen. nov., sp. nov., isolated from coastal sediment.</title>
        <authorList>
            <person name="Yu W.X."/>
            <person name="Mu D.S."/>
            <person name="Du J.Z."/>
            <person name="Liang Y.Q."/>
        </authorList>
    </citation>
    <scope>NUCLEOTIDE SEQUENCE</scope>
    <source>
        <strain evidence="3">A06</strain>
    </source>
</reference>
<dbReference type="Proteomes" id="UP001163821">
    <property type="component" value="Unassembled WGS sequence"/>
</dbReference>
<keyword evidence="4" id="KW-1185">Reference proteome</keyword>
<sequence>MALIRSITTPRFLKIVRTLCIIWLITILILSLVPVKEFPRAPLIPHFDKVVHFFFYLILAGLSVLSLPAQNKWGRLTLIFAVTLSFSFVIEILQAILPFGRSFSVLDLAANFSGIITGIVSAQLLISAQENNAKP</sequence>